<dbReference type="Proteomes" id="UP000034150">
    <property type="component" value="Unassembled WGS sequence"/>
</dbReference>
<dbReference type="AlphaFoldDB" id="A0A0M2K3E5"/>
<dbReference type="EMBL" id="LAUZ02000013">
    <property type="protein sequence ID" value="KKF03414.1"/>
    <property type="molecule type" value="Genomic_DNA"/>
</dbReference>
<organism evidence="1 2">
    <name type="scientific">Mycolicibacterium obuense</name>
    <dbReference type="NCBI Taxonomy" id="1807"/>
    <lineage>
        <taxon>Bacteria</taxon>
        <taxon>Bacillati</taxon>
        <taxon>Actinomycetota</taxon>
        <taxon>Actinomycetes</taxon>
        <taxon>Mycobacteriales</taxon>
        <taxon>Mycobacteriaceae</taxon>
        <taxon>Mycolicibacterium</taxon>
    </lineage>
</organism>
<evidence type="ECO:0000313" key="1">
    <source>
        <dbReference type="EMBL" id="KKF03414.1"/>
    </source>
</evidence>
<sequence>MMVNANCAMAPQTCAVCAEGRGVSRLRCTLRAALVSTRSAKDILEVANLDLSESSDRRDRLTAVPHPPSNRLQVDEMTHTLAGCVRAHVFIHLIEARTLPSVNGAQPLEQHTNRGGIVYIGTFKARAFLVSPALRFHRTLARP</sequence>
<name>A0A0M2K3E5_9MYCO</name>
<accession>A0A0M2K3E5</accession>
<proteinExistence type="predicted"/>
<comment type="caution">
    <text evidence="1">The sequence shown here is derived from an EMBL/GenBank/DDBJ whole genome shotgun (WGS) entry which is preliminary data.</text>
</comment>
<reference evidence="1 2" key="1">
    <citation type="journal article" date="2015" name="Genome Announc.">
        <title>Draft Genome Sequence of Mycobacterium obuense Strain UC1, Isolated from Patient Sputum.</title>
        <authorList>
            <person name="Greninger A.L."/>
            <person name="Cunningham G."/>
            <person name="Hsu E.D."/>
            <person name="Yu J.M."/>
            <person name="Chiu C.Y."/>
            <person name="Miller S."/>
        </authorList>
    </citation>
    <scope>NUCLEOTIDE SEQUENCE [LARGE SCALE GENOMIC DNA]</scope>
    <source>
        <strain evidence="1 2">UC1</strain>
    </source>
</reference>
<keyword evidence="2" id="KW-1185">Reference proteome</keyword>
<protein>
    <submittedName>
        <fullName evidence="1">Uncharacterized protein</fullName>
    </submittedName>
</protein>
<gene>
    <name evidence="1" type="ORF">WN67_03295</name>
</gene>
<evidence type="ECO:0000313" key="2">
    <source>
        <dbReference type="Proteomes" id="UP000034150"/>
    </source>
</evidence>